<dbReference type="Pfam" id="PF26540">
    <property type="entry name" value="GcpE_C"/>
    <property type="match status" value="1"/>
</dbReference>
<evidence type="ECO:0000256" key="4">
    <source>
        <dbReference type="ARBA" id="ARBA00023004"/>
    </source>
</evidence>
<evidence type="ECO:0000256" key="3">
    <source>
        <dbReference type="ARBA" id="ARBA00023002"/>
    </source>
</evidence>
<dbReference type="Gene3D" id="3.30.413.10">
    <property type="entry name" value="Sulfite Reductase Hemoprotein, domain 1"/>
    <property type="match status" value="1"/>
</dbReference>
<dbReference type="InterPro" id="IPR016425">
    <property type="entry name" value="IspG_bac"/>
</dbReference>
<evidence type="ECO:0000256" key="1">
    <source>
        <dbReference type="ARBA" id="ARBA00022485"/>
    </source>
</evidence>
<comment type="catalytic activity">
    <reaction evidence="7">
        <text>(2E)-4-hydroxy-3-methylbut-2-enyl diphosphate + oxidized [flavodoxin] + H2O + 2 H(+) = 2-C-methyl-D-erythritol 2,4-cyclic diphosphate + reduced [flavodoxin]</text>
        <dbReference type="Rhea" id="RHEA:43604"/>
        <dbReference type="Rhea" id="RHEA-COMP:10622"/>
        <dbReference type="Rhea" id="RHEA-COMP:10623"/>
        <dbReference type="ChEBI" id="CHEBI:15377"/>
        <dbReference type="ChEBI" id="CHEBI:15378"/>
        <dbReference type="ChEBI" id="CHEBI:57618"/>
        <dbReference type="ChEBI" id="CHEBI:58210"/>
        <dbReference type="ChEBI" id="CHEBI:58483"/>
        <dbReference type="ChEBI" id="CHEBI:128753"/>
        <dbReference type="EC" id="1.17.7.3"/>
    </reaction>
</comment>
<dbReference type="GO" id="GO:0046429">
    <property type="term" value="F:4-hydroxy-3-methylbut-2-en-1-yl diphosphate synthase activity (ferredoxin)"/>
    <property type="evidence" value="ECO:0007669"/>
    <property type="project" value="UniProtKB-EC"/>
</dbReference>
<protein>
    <recommendedName>
        <fullName evidence="7">4-hydroxy-3-methylbut-2-en-1-yl diphosphate synthase (flavodoxin)</fullName>
        <ecNumber evidence="7">1.17.7.3</ecNumber>
    </recommendedName>
    <alternativeName>
        <fullName evidence="7">1-hydroxy-2-methyl-2-(E)-butenyl 4-diphosphate synthase</fullName>
    </alternativeName>
</protein>
<feature type="binding site" evidence="7">
    <location>
        <position position="268"/>
    </location>
    <ligand>
        <name>[4Fe-4S] cluster</name>
        <dbReference type="ChEBI" id="CHEBI:49883"/>
    </ligand>
</feature>
<feature type="domain" description="IspG TIM-barrel" evidence="8">
    <location>
        <begin position="7"/>
        <end position="246"/>
    </location>
</feature>
<dbReference type="PIRSF" id="PIRSF004640">
    <property type="entry name" value="IspG"/>
    <property type="match status" value="1"/>
</dbReference>
<feature type="binding site" evidence="7">
    <location>
        <position position="300"/>
    </location>
    <ligand>
        <name>[4Fe-4S] cluster</name>
        <dbReference type="ChEBI" id="CHEBI:49883"/>
    </ligand>
</feature>
<feature type="domain" description="IspG C-terminal" evidence="9">
    <location>
        <begin position="262"/>
        <end position="348"/>
    </location>
</feature>
<dbReference type="EC" id="1.17.7.3" evidence="7"/>
<dbReference type="NCBIfam" id="NF001540">
    <property type="entry name" value="PRK00366.1"/>
    <property type="match status" value="1"/>
</dbReference>
<keyword evidence="6 7" id="KW-0414">Isoprene biosynthesis</keyword>
<reference evidence="11" key="1">
    <citation type="journal article" date="2019" name="Int. J. Syst. Evol. Microbiol.">
        <title>The Global Catalogue of Microorganisms (GCM) 10K type strain sequencing project: providing services to taxonomists for standard genome sequencing and annotation.</title>
        <authorList>
            <consortium name="The Broad Institute Genomics Platform"/>
            <consortium name="The Broad Institute Genome Sequencing Center for Infectious Disease"/>
            <person name="Wu L."/>
            <person name="Ma J."/>
        </authorList>
    </citation>
    <scope>NUCLEOTIDE SEQUENCE [LARGE SCALE GENOMIC DNA]</scope>
    <source>
        <strain evidence="11">CCUG 57263</strain>
    </source>
</reference>
<accession>A0ABW3DA42</accession>
<keyword evidence="4 7" id="KW-0408">Iron</keyword>
<dbReference type="SUPFAM" id="SSF51717">
    <property type="entry name" value="Dihydropteroate synthetase-like"/>
    <property type="match status" value="1"/>
</dbReference>
<dbReference type="Pfam" id="PF04551">
    <property type="entry name" value="GcpE"/>
    <property type="match status" value="1"/>
</dbReference>
<evidence type="ECO:0000259" key="9">
    <source>
        <dbReference type="Pfam" id="PF26540"/>
    </source>
</evidence>
<evidence type="ECO:0000256" key="5">
    <source>
        <dbReference type="ARBA" id="ARBA00023014"/>
    </source>
</evidence>
<evidence type="ECO:0000313" key="11">
    <source>
        <dbReference type="Proteomes" id="UP001597120"/>
    </source>
</evidence>
<comment type="caution">
    <text evidence="10">The sequence shown here is derived from an EMBL/GenBank/DDBJ whole genome shotgun (WGS) entry which is preliminary data.</text>
</comment>
<comment type="cofactor">
    <cofactor evidence="7">
        <name>[4Fe-4S] cluster</name>
        <dbReference type="ChEBI" id="CHEBI:49883"/>
    </cofactor>
    <text evidence="7">Binds 1 [4Fe-4S] cluster.</text>
</comment>
<evidence type="ECO:0000259" key="8">
    <source>
        <dbReference type="Pfam" id="PF04551"/>
    </source>
</evidence>
<evidence type="ECO:0000256" key="7">
    <source>
        <dbReference type="HAMAP-Rule" id="MF_00159"/>
    </source>
</evidence>
<dbReference type="EMBL" id="JBHTIU010000029">
    <property type="protein sequence ID" value="MFD0869414.1"/>
    <property type="molecule type" value="Genomic_DNA"/>
</dbReference>
<comment type="function">
    <text evidence="7">Converts 2C-methyl-D-erythritol 2,4-cyclodiphosphate (ME-2,4cPP) into 1-hydroxy-2-methyl-2-(E)-butenyl 4-diphosphate.</text>
</comment>
<dbReference type="Gene3D" id="3.20.20.20">
    <property type="entry name" value="Dihydropteroate synthase-like"/>
    <property type="match status" value="1"/>
</dbReference>
<comment type="similarity">
    <text evidence="7">Belongs to the IspG family.</text>
</comment>
<dbReference type="PANTHER" id="PTHR30454">
    <property type="entry name" value="4-HYDROXY-3-METHYLBUT-2-EN-1-YL DIPHOSPHATE SYNTHASE"/>
    <property type="match status" value="1"/>
</dbReference>
<keyword evidence="5 7" id="KW-0411">Iron-sulfur</keyword>
<name>A0ABW3DA42_9BACL</name>
<evidence type="ECO:0000313" key="10">
    <source>
        <dbReference type="EMBL" id="MFD0869414.1"/>
    </source>
</evidence>
<dbReference type="InterPro" id="IPR011005">
    <property type="entry name" value="Dihydropteroate_synth-like_sf"/>
</dbReference>
<dbReference type="InterPro" id="IPR045854">
    <property type="entry name" value="NO2/SO3_Rdtase_4Fe4S_sf"/>
</dbReference>
<dbReference type="RefSeq" id="WP_379287776.1">
    <property type="nucleotide sequence ID" value="NZ_JBHTIU010000029.1"/>
</dbReference>
<dbReference type="PANTHER" id="PTHR30454:SF0">
    <property type="entry name" value="4-HYDROXY-3-METHYLBUT-2-EN-1-YL DIPHOSPHATE SYNTHASE (FERREDOXIN), CHLOROPLASTIC"/>
    <property type="match status" value="1"/>
</dbReference>
<evidence type="ECO:0000256" key="6">
    <source>
        <dbReference type="ARBA" id="ARBA00023229"/>
    </source>
</evidence>
<dbReference type="InterPro" id="IPR058579">
    <property type="entry name" value="IspG_C"/>
</dbReference>
<keyword evidence="1 7" id="KW-0004">4Fe-4S</keyword>
<sequence length="365" mass="39410">MYHRTETVPVRVGDLTIGGNNEVIIQSMCTTKTADVKATVAEIHRLEEAGCQLVRVTVNNQEAADAIKEIKKQISIPLVADIHFDYRLALKAIENGIDKVRINPGNIGKRERVQEVVKACQARGIPIRIGVNAGSLERHLLEKYGYPTAEAMVESALFHIGILEELDFHDIIVSLKASDVPMAIEAYSKAAEVIRYPLHLGITESGTLHTGTIKSSAGIGALLSMGIGSTVRISLSADPVEEVKVARELLKTFGLISNAATLVSCPTCGRIDIDLVSIANEVEEYISKLKVPIKVSVLGCAVNGPGEAREADIGIAGARGEGLLFRYGEVVRKVPEAELVSELKKEIDHIVAVYEETGVIPGRKH</sequence>
<dbReference type="InterPro" id="IPR058578">
    <property type="entry name" value="IspG_TIM"/>
</dbReference>
<comment type="pathway">
    <text evidence="7">Isoprenoid biosynthesis; isopentenyl diphosphate biosynthesis via DXP pathway; isopentenyl diphosphate from 1-deoxy-D-xylulose 5-phosphate: step 5/6.</text>
</comment>
<feature type="binding site" evidence="7">
    <location>
        <position position="265"/>
    </location>
    <ligand>
        <name>[4Fe-4S] cluster</name>
        <dbReference type="ChEBI" id="CHEBI:49883"/>
    </ligand>
</feature>
<dbReference type="HAMAP" id="MF_00159">
    <property type="entry name" value="IspG"/>
    <property type="match status" value="1"/>
</dbReference>
<dbReference type="NCBIfam" id="TIGR00612">
    <property type="entry name" value="ispG_gcpE"/>
    <property type="match status" value="1"/>
</dbReference>
<feature type="binding site" evidence="7">
    <location>
        <position position="307"/>
    </location>
    <ligand>
        <name>[4Fe-4S] cluster</name>
        <dbReference type="ChEBI" id="CHEBI:49883"/>
    </ligand>
</feature>
<dbReference type="Proteomes" id="UP001597120">
    <property type="component" value="Unassembled WGS sequence"/>
</dbReference>
<proteinExistence type="inferred from homology"/>
<keyword evidence="11" id="KW-1185">Reference proteome</keyword>
<organism evidence="10 11">
    <name type="scientific">Paenibacillus residui</name>
    <dbReference type="NCBI Taxonomy" id="629724"/>
    <lineage>
        <taxon>Bacteria</taxon>
        <taxon>Bacillati</taxon>
        <taxon>Bacillota</taxon>
        <taxon>Bacilli</taxon>
        <taxon>Bacillales</taxon>
        <taxon>Paenibacillaceae</taxon>
        <taxon>Paenibacillus</taxon>
    </lineage>
</organism>
<keyword evidence="3 7" id="KW-0560">Oxidoreductase</keyword>
<dbReference type="InterPro" id="IPR004588">
    <property type="entry name" value="IspG_bac-typ"/>
</dbReference>
<keyword evidence="2 7" id="KW-0479">Metal-binding</keyword>
<gene>
    <name evidence="7 10" type="primary">ispG</name>
    <name evidence="10" type="synonym">gcpE</name>
    <name evidence="10" type="ORF">ACFQ03_09645</name>
</gene>
<evidence type="ECO:0000256" key="2">
    <source>
        <dbReference type="ARBA" id="ARBA00022723"/>
    </source>
</evidence>
<dbReference type="SUPFAM" id="SSF56014">
    <property type="entry name" value="Nitrite and sulphite reductase 4Fe-4S domain-like"/>
    <property type="match status" value="1"/>
</dbReference>